<comment type="similarity">
    <text evidence="3 11">Belongs to the binding-protein-dependent transport system permease family. CysTW subfamily.</text>
</comment>
<dbReference type="InterPro" id="IPR000515">
    <property type="entry name" value="MetI-like"/>
</dbReference>
<keyword evidence="4 10" id="KW-0813">Transport</keyword>
<evidence type="ECO:0000259" key="12">
    <source>
        <dbReference type="PROSITE" id="PS50928"/>
    </source>
</evidence>
<feature type="transmembrane region" description="Helical" evidence="10">
    <location>
        <begin position="140"/>
        <end position="159"/>
    </location>
</feature>
<proteinExistence type="inferred from homology"/>
<organism evidence="13 14">
    <name type="scientific">Kordiimonas sediminis</name>
    <dbReference type="NCBI Taxonomy" id="1735581"/>
    <lineage>
        <taxon>Bacteria</taxon>
        <taxon>Pseudomonadati</taxon>
        <taxon>Pseudomonadota</taxon>
        <taxon>Alphaproteobacteria</taxon>
        <taxon>Kordiimonadales</taxon>
        <taxon>Kordiimonadaceae</taxon>
        <taxon>Kordiimonas</taxon>
    </lineage>
</organism>
<dbReference type="GO" id="GO:0015098">
    <property type="term" value="F:molybdate ion transmembrane transporter activity"/>
    <property type="evidence" value="ECO:0007669"/>
    <property type="project" value="UniProtKB-UniRule"/>
</dbReference>
<keyword evidence="5" id="KW-1003">Cell membrane</keyword>
<feature type="transmembrane region" description="Helical" evidence="10">
    <location>
        <begin position="87"/>
        <end position="106"/>
    </location>
</feature>
<feature type="domain" description="ABC transmembrane type-1" evidence="12">
    <location>
        <begin position="10"/>
        <end position="213"/>
    </location>
</feature>
<feature type="transmembrane region" description="Helical" evidence="10">
    <location>
        <begin position="195"/>
        <end position="218"/>
    </location>
</feature>
<keyword evidence="6 11" id="KW-0500">Molybdenum</keyword>
<dbReference type="Pfam" id="PF00528">
    <property type="entry name" value="BPD_transp_1"/>
    <property type="match status" value="1"/>
</dbReference>
<evidence type="ECO:0000256" key="2">
    <source>
        <dbReference type="ARBA" id="ARBA00004651"/>
    </source>
</evidence>
<dbReference type="InterPro" id="IPR035906">
    <property type="entry name" value="MetI-like_sf"/>
</dbReference>
<dbReference type="InterPro" id="IPR011867">
    <property type="entry name" value="ModB_ABC"/>
</dbReference>
<dbReference type="SUPFAM" id="SSF161098">
    <property type="entry name" value="MetI-like"/>
    <property type="match status" value="1"/>
</dbReference>
<evidence type="ECO:0000256" key="11">
    <source>
        <dbReference type="RuleBase" id="RU365097"/>
    </source>
</evidence>
<dbReference type="GO" id="GO:0005886">
    <property type="term" value="C:plasma membrane"/>
    <property type="evidence" value="ECO:0007669"/>
    <property type="project" value="UniProtKB-SubCell"/>
</dbReference>
<evidence type="ECO:0000256" key="10">
    <source>
        <dbReference type="RuleBase" id="RU363032"/>
    </source>
</evidence>
<evidence type="ECO:0000256" key="7">
    <source>
        <dbReference type="ARBA" id="ARBA00022692"/>
    </source>
</evidence>
<evidence type="ECO:0000313" key="13">
    <source>
        <dbReference type="EMBL" id="GHF25618.1"/>
    </source>
</evidence>
<dbReference type="NCBIfam" id="TIGR02141">
    <property type="entry name" value="modB_ABC"/>
    <property type="match status" value="1"/>
</dbReference>
<evidence type="ECO:0000313" key="14">
    <source>
        <dbReference type="Proteomes" id="UP000630923"/>
    </source>
</evidence>
<dbReference type="Gene3D" id="1.10.3720.10">
    <property type="entry name" value="MetI-like"/>
    <property type="match status" value="1"/>
</dbReference>
<evidence type="ECO:0000256" key="3">
    <source>
        <dbReference type="ARBA" id="ARBA00007069"/>
    </source>
</evidence>
<keyword evidence="11" id="KW-0997">Cell inner membrane</keyword>
<sequence>MITPAEGQALWLSVKVALVAVTVALPFAVFVAYAFARWSFPFKSFLNVLVHIPLVVPPVVIGYLLLVTTTPTSKFGGWLSDLGLNPSFTWGAAAIASGVMAFPLMVRAVRQAFESQPIALTEIAETLGASRYRRFLTINLPLAVPGILTATVLGFGRAIGEFGATITFAANIPGVTQTLPLALYTAAQSPGGEEAAFRLTLLCLIPAVISLITSEWLTRRHYFRNEQR</sequence>
<protein>
    <recommendedName>
        <fullName evidence="11">Molybdenum transport system permease</fullName>
    </recommendedName>
</protein>
<dbReference type="AlphaFoldDB" id="A0A919AVV3"/>
<evidence type="ECO:0000256" key="4">
    <source>
        <dbReference type="ARBA" id="ARBA00022448"/>
    </source>
</evidence>
<dbReference type="PANTHER" id="PTHR30183">
    <property type="entry name" value="MOLYBDENUM TRANSPORT SYSTEM PERMEASE PROTEIN MODB"/>
    <property type="match status" value="1"/>
</dbReference>
<dbReference type="PROSITE" id="PS50928">
    <property type="entry name" value="ABC_TM1"/>
    <property type="match status" value="1"/>
</dbReference>
<dbReference type="EMBL" id="BNCI01000002">
    <property type="protein sequence ID" value="GHF25618.1"/>
    <property type="molecule type" value="Genomic_DNA"/>
</dbReference>
<feature type="transmembrane region" description="Helical" evidence="10">
    <location>
        <begin position="48"/>
        <end position="67"/>
    </location>
</feature>
<keyword evidence="7 10" id="KW-0812">Transmembrane</keyword>
<gene>
    <name evidence="13" type="ORF">GCM10017044_20540</name>
</gene>
<evidence type="ECO:0000256" key="9">
    <source>
        <dbReference type="ARBA" id="ARBA00023136"/>
    </source>
</evidence>
<dbReference type="NCBIfam" id="NF006939">
    <property type="entry name" value="PRK09421.1"/>
    <property type="match status" value="1"/>
</dbReference>
<accession>A0A919AVV3</accession>
<feature type="transmembrane region" description="Helical" evidence="10">
    <location>
        <begin position="12"/>
        <end position="36"/>
    </location>
</feature>
<reference evidence="13" key="1">
    <citation type="journal article" date="2014" name="Int. J. Syst. Evol. Microbiol.">
        <title>Complete genome sequence of Corynebacterium casei LMG S-19264T (=DSM 44701T), isolated from a smear-ripened cheese.</title>
        <authorList>
            <consortium name="US DOE Joint Genome Institute (JGI-PGF)"/>
            <person name="Walter F."/>
            <person name="Albersmeier A."/>
            <person name="Kalinowski J."/>
            <person name="Ruckert C."/>
        </authorList>
    </citation>
    <scope>NUCLEOTIDE SEQUENCE</scope>
    <source>
        <strain evidence="13">KCTC 42590</strain>
    </source>
</reference>
<keyword evidence="8 10" id="KW-1133">Transmembrane helix</keyword>
<dbReference type="CDD" id="cd06261">
    <property type="entry name" value="TM_PBP2"/>
    <property type="match status" value="1"/>
</dbReference>
<keyword evidence="9 10" id="KW-0472">Membrane</keyword>
<evidence type="ECO:0000256" key="6">
    <source>
        <dbReference type="ARBA" id="ARBA00022505"/>
    </source>
</evidence>
<comment type="caution">
    <text evidence="13">The sequence shown here is derived from an EMBL/GenBank/DDBJ whole genome shotgun (WGS) entry which is preliminary data.</text>
</comment>
<comment type="subcellular location">
    <subcellularLocation>
        <location evidence="11">Cell inner membrane</location>
        <topology evidence="11">Multi-pass membrane protein</topology>
    </subcellularLocation>
    <subcellularLocation>
        <location evidence="2 10">Cell membrane</location>
        <topology evidence="2 10">Multi-pass membrane protein</topology>
    </subcellularLocation>
</comment>
<evidence type="ECO:0000256" key="5">
    <source>
        <dbReference type="ARBA" id="ARBA00022475"/>
    </source>
</evidence>
<dbReference type="Proteomes" id="UP000630923">
    <property type="component" value="Unassembled WGS sequence"/>
</dbReference>
<evidence type="ECO:0000256" key="8">
    <source>
        <dbReference type="ARBA" id="ARBA00022989"/>
    </source>
</evidence>
<evidence type="ECO:0000256" key="1">
    <source>
        <dbReference type="ARBA" id="ARBA00002949"/>
    </source>
</evidence>
<name>A0A919AVV3_9PROT</name>
<dbReference type="PANTHER" id="PTHR30183:SF3">
    <property type="entry name" value="MOLYBDENUM TRANSPORT SYSTEM PERMEASE PROTEIN MODB"/>
    <property type="match status" value="1"/>
</dbReference>
<comment type="function">
    <text evidence="1 11">Part of the binding-protein-dependent transport system for molybdenum; probably responsible for the translocation of the substrate across the membrane.</text>
</comment>
<keyword evidence="14" id="KW-1185">Reference proteome</keyword>
<reference evidence="13" key="2">
    <citation type="submission" date="2020-09" db="EMBL/GenBank/DDBJ databases">
        <authorList>
            <person name="Sun Q."/>
            <person name="Kim S."/>
        </authorList>
    </citation>
    <scope>NUCLEOTIDE SEQUENCE</scope>
    <source>
        <strain evidence="13">KCTC 42590</strain>
    </source>
</reference>